<reference evidence="2" key="2">
    <citation type="submission" date="2022-01" db="EMBL/GenBank/DDBJ databases">
        <authorList>
            <person name="Yamashiro T."/>
            <person name="Shiraishi A."/>
            <person name="Satake H."/>
            <person name="Nakayama K."/>
        </authorList>
    </citation>
    <scope>NUCLEOTIDE SEQUENCE</scope>
</reference>
<feature type="compositionally biased region" description="Basic and acidic residues" evidence="1">
    <location>
        <begin position="519"/>
        <end position="530"/>
    </location>
</feature>
<organism evidence="2 3">
    <name type="scientific">Tanacetum coccineum</name>
    <dbReference type="NCBI Taxonomy" id="301880"/>
    <lineage>
        <taxon>Eukaryota</taxon>
        <taxon>Viridiplantae</taxon>
        <taxon>Streptophyta</taxon>
        <taxon>Embryophyta</taxon>
        <taxon>Tracheophyta</taxon>
        <taxon>Spermatophyta</taxon>
        <taxon>Magnoliopsida</taxon>
        <taxon>eudicotyledons</taxon>
        <taxon>Gunneridae</taxon>
        <taxon>Pentapetalae</taxon>
        <taxon>asterids</taxon>
        <taxon>campanulids</taxon>
        <taxon>Asterales</taxon>
        <taxon>Asteraceae</taxon>
        <taxon>Asteroideae</taxon>
        <taxon>Anthemideae</taxon>
        <taxon>Anthemidinae</taxon>
        <taxon>Tanacetum</taxon>
    </lineage>
</organism>
<gene>
    <name evidence="2" type="ORF">Tco_0924986</name>
</gene>
<name>A0ABQ5D6X9_9ASTR</name>
<evidence type="ECO:0000313" key="2">
    <source>
        <dbReference type="EMBL" id="GJT34567.1"/>
    </source>
</evidence>
<feature type="compositionally biased region" description="Basic and acidic residues" evidence="1">
    <location>
        <begin position="254"/>
        <end position="263"/>
    </location>
</feature>
<dbReference type="Proteomes" id="UP001151760">
    <property type="component" value="Unassembled WGS sequence"/>
</dbReference>
<comment type="caution">
    <text evidence="2">The sequence shown here is derived from an EMBL/GenBank/DDBJ whole genome shotgun (WGS) entry which is preliminary data.</text>
</comment>
<dbReference type="EMBL" id="BQNB010014976">
    <property type="protein sequence ID" value="GJT34567.1"/>
    <property type="molecule type" value="Genomic_DNA"/>
</dbReference>
<feature type="region of interest" description="Disordered" evidence="1">
    <location>
        <begin position="502"/>
        <end position="530"/>
    </location>
</feature>
<feature type="region of interest" description="Disordered" evidence="1">
    <location>
        <begin position="254"/>
        <end position="290"/>
    </location>
</feature>
<accession>A0ABQ5D6X9</accession>
<feature type="non-terminal residue" evidence="2">
    <location>
        <position position="596"/>
    </location>
</feature>
<reference evidence="2" key="1">
    <citation type="journal article" date="2022" name="Int. J. Mol. Sci.">
        <title>Draft Genome of Tanacetum Coccineum: Genomic Comparison of Closely Related Tanacetum-Family Plants.</title>
        <authorList>
            <person name="Yamashiro T."/>
            <person name="Shiraishi A."/>
            <person name="Nakayama K."/>
            <person name="Satake H."/>
        </authorList>
    </citation>
    <scope>NUCLEOTIDE SEQUENCE</scope>
</reference>
<evidence type="ECO:0000256" key="1">
    <source>
        <dbReference type="SAM" id="MobiDB-lite"/>
    </source>
</evidence>
<keyword evidence="3" id="KW-1185">Reference proteome</keyword>
<sequence>MAALESCPKHNMIAYLEKTDGNAEFHEIMDFLTRSSIYYALTVSPVVSTTFVEQFWMSAKSKTINNVRYITATVAGKPVTISEASIRSDLLFDDADGIDTLNNQAIFDTIQLMGYEGDLTVLTFNKALFSPQWKFLFHTMNHCISSKSTSWDQIPTNIATAVICLATNQKYNFSKLIFDGMMRHLDAKKKFVMYPRFILVFLATQLKNVPVPLDHFPINALTSKVLSFMVKKGKNFSGNVTPLFDSMLVQPTEVKGEASERPSESQPIPSLPHPKGFGGNHGGQSSSDRSLLGNEDGLTLQSVYDLCVSLCKQVIIQAKQIKDLKAQIKKLKKKARPMITHHKACMKSVSMKTRLTGKKSMQKKWMQKEFVSKQVRKTAKSKPTTHKDQAFNDFDAMDYMDTKDAHNVKGVSTEDQVSTVKPDEGTDKPKVSTDKIDEGTDKIDEGTDKIDEGTDKINDGTAELKNGNSDKNATPTATPIVFGDDETIAEFLPLLKIDPKDKGKKVLEEEAESDAESEGETKEEKKKLAEEEATKAALIRDYDDILARIEADNILAARLQEEEREKFTIEKRAKLLHDTIAAQRKFLTQQRAAEIR</sequence>
<protein>
    <submittedName>
        <fullName evidence="2">Uncharacterized protein</fullName>
    </submittedName>
</protein>
<feature type="compositionally biased region" description="Basic and acidic residues" evidence="1">
    <location>
        <begin position="421"/>
        <end position="458"/>
    </location>
</feature>
<evidence type="ECO:0000313" key="3">
    <source>
        <dbReference type="Proteomes" id="UP001151760"/>
    </source>
</evidence>
<feature type="compositionally biased region" description="Acidic residues" evidence="1">
    <location>
        <begin position="509"/>
        <end position="518"/>
    </location>
</feature>
<feature type="compositionally biased region" description="Polar residues" evidence="1">
    <location>
        <begin position="466"/>
        <end position="477"/>
    </location>
</feature>
<proteinExistence type="predicted"/>
<feature type="region of interest" description="Disordered" evidence="1">
    <location>
        <begin position="408"/>
        <end position="479"/>
    </location>
</feature>